<dbReference type="GO" id="GO:0005886">
    <property type="term" value="C:plasma membrane"/>
    <property type="evidence" value="ECO:0007669"/>
    <property type="project" value="TreeGrafter"/>
</dbReference>
<feature type="transmembrane region" description="Helical" evidence="1">
    <location>
        <begin position="21"/>
        <end position="40"/>
    </location>
</feature>
<dbReference type="Gene3D" id="1.20.1530.20">
    <property type="match status" value="1"/>
</dbReference>
<evidence type="ECO:0008006" key="4">
    <source>
        <dbReference type="Google" id="ProtNLM"/>
    </source>
</evidence>
<gene>
    <name evidence="2" type="ORF">DI579_05090</name>
</gene>
<feature type="transmembrane region" description="Helical" evidence="1">
    <location>
        <begin position="312"/>
        <end position="332"/>
    </location>
</feature>
<feature type="transmembrane region" description="Helical" evidence="1">
    <location>
        <begin position="83"/>
        <end position="102"/>
    </location>
</feature>
<feature type="transmembrane region" description="Helical" evidence="1">
    <location>
        <begin position="181"/>
        <end position="198"/>
    </location>
</feature>
<dbReference type="PANTHER" id="PTHR18640">
    <property type="entry name" value="SOLUTE CARRIER FAMILY 10 MEMBER 7"/>
    <property type="match status" value="1"/>
</dbReference>
<dbReference type="InterPro" id="IPR016833">
    <property type="entry name" value="Put_Na-Bile_cotransptr"/>
</dbReference>
<dbReference type="AlphaFoldDB" id="A0A2W5IBP9"/>
<dbReference type="PIRSF" id="PIRSF026166">
    <property type="entry name" value="UCP026166"/>
    <property type="match status" value="1"/>
</dbReference>
<feature type="transmembrane region" description="Helical" evidence="1">
    <location>
        <begin position="146"/>
        <end position="169"/>
    </location>
</feature>
<feature type="transmembrane region" description="Helical" evidence="1">
    <location>
        <begin position="114"/>
        <end position="134"/>
    </location>
</feature>
<keyword evidence="1" id="KW-1133">Transmembrane helix</keyword>
<evidence type="ECO:0000256" key="1">
    <source>
        <dbReference type="SAM" id="Phobius"/>
    </source>
</evidence>
<reference evidence="2 3" key="1">
    <citation type="submission" date="2017-08" db="EMBL/GenBank/DDBJ databases">
        <title>Infants hospitalized years apart are colonized by the same room-sourced microbial strains.</title>
        <authorList>
            <person name="Brooks B."/>
            <person name="Olm M.R."/>
            <person name="Firek B.A."/>
            <person name="Baker R."/>
            <person name="Thomas B.C."/>
            <person name="Morowitz M.J."/>
            <person name="Banfield J.F."/>
        </authorList>
    </citation>
    <scope>NUCLEOTIDE SEQUENCE [LARGE SCALE GENOMIC DNA]</scope>
    <source>
        <strain evidence="2">S2_006_000_R1_57</strain>
    </source>
</reference>
<keyword evidence="1" id="KW-0472">Membrane</keyword>
<protein>
    <recommendedName>
        <fullName evidence="4">Bile acid:sodium symporter</fullName>
    </recommendedName>
</protein>
<dbReference type="RefSeq" id="WP_290599131.1">
    <property type="nucleotide sequence ID" value="NZ_CAKZIO010000013.1"/>
</dbReference>
<feature type="transmembrane region" description="Helical" evidence="1">
    <location>
        <begin position="219"/>
        <end position="238"/>
    </location>
</feature>
<comment type="caution">
    <text evidence="2">The sequence shown here is derived from an EMBL/GenBank/DDBJ whole genome shotgun (WGS) entry which is preliminary data.</text>
</comment>
<dbReference type="InterPro" id="IPR038770">
    <property type="entry name" value="Na+/solute_symporter_sf"/>
</dbReference>
<sequence length="355" mass="38628">MATRSSISPSRFRRQLQRINKHIDWLIVGLLLCILLASFFPAKGSFATGMHYASKVFLFLLFFFYGAKLAPRETLLGLKNWRLHAVIFCFTFILFPIIGVGLKYATIGWLGQGLALGLLYLTLVPGTVQSSIAFTSVAHGNVAGAIVASSLSNILGVFLTPLLVMLTMATTGDVHITGRSILDIFLQILLPFIIGQLLHKYLGPGLNRHPILTKTVDRGTIWINVYTAFSQAVVEGVWMRVTALHLLALVGICIAVVSLVLVLSWCMAKGLGFNREDCIAAQFCGSKKSLSSGIAMGAVLFAGSTGELSAGILMLPLMLFHLFQLLICAVLAGRYGRQWEREHTHAHANDQGAAQ</sequence>
<accession>A0A2W5IBP9</accession>
<dbReference type="Proteomes" id="UP000248606">
    <property type="component" value="Unassembled WGS sequence"/>
</dbReference>
<proteinExistence type="predicted"/>
<organism evidence="2 3">
    <name type="scientific">Lawsonella clevelandensis</name>
    <dbReference type="NCBI Taxonomy" id="1528099"/>
    <lineage>
        <taxon>Bacteria</taxon>
        <taxon>Bacillati</taxon>
        <taxon>Actinomycetota</taxon>
        <taxon>Actinomycetes</taxon>
        <taxon>Mycobacteriales</taxon>
        <taxon>Lawsonellaceae</taxon>
        <taxon>Lawsonella</taxon>
    </lineage>
</organism>
<feature type="transmembrane region" description="Helical" evidence="1">
    <location>
        <begin position="52"/>
        <end position="71"/>
    </location>
</feature>
<feature type="transmembrane region" description="Helical" evidence="1">
    <location>
        <begin position="244"/>
        <end position="268"/>
    </location>
</feature>
<dbReference type="PANTHER" id="PTHR18640:SF5">
    <property type="entry name" value="SODIUM_BILE ACID COTRANSPORTER 7"/>
    <property type="match status" value="1"/>
</dbReference>
<evidence type="ECO:0000313" key="3">
    <source>
        <dbReference type="Proteomes" id="UP000248606"/>
    </source>
</evidence>
<evidence type="ECO:0000313" key="2">
    <source>
        <dbReference type="EMBL" id="PZP88738.1"/>
    </source>
</evidence>
<keyword evidence="1" id="KW-0812">Transmembrane</keyword>
<feature type="transmembrane region" description="Helical" evidence="1">
    <location>
        <begin position="289"/>
        <end position="306"/>
    </location>
</feature>
<dbReference type="Pfam" id="PF13593">
    <property type="entry name" value="SBF_like"/>
    <property type="match status" value="1"/>
</dbReference>
<dbReference type="EMBL" id="QFOZ01000007">
    <property type="protein sequence ID" value="PZP88738.1"/>
    <property type="molecule type" value="Genomic_DNA"/>
</dbReference>
<name>A0A2W5IBP9_9ACTN</name>